<dbReference type="GO" id="GO:0016787">
    <property type="term" value="F:hydrolase activity"/>
    <property type="evidence" value="ECO:0007669"/>
    <property type="project" value="TreeGrafter"/>
</dbReference>
<dbReference type="GO" id="GO:0012505">
    <property type="term" value="C:endomembrane system"/>
    <property type="evidence" value="ECO:0007669"/>
    <property type="project" value="TreeGrafter"/>
</dbReference>
<proteinExistence type="inferred from homology"/>
<dbReference type="PANTHER" id="PTHR10426:SF88">
    <property type="entry name" value="ADIPOCYTE PLASMA MEMBRANE-ASSOCIATED PROTEIN HEMOMUCIN-RELATED"/>
    <property type="match status" value="1"/>
</dbReference>
<dbReference type="GO" id="GO:0005773">
    <property type="term" value="C:vacuole"/>
    <property type="evidence" value="ECO:0007669"/>
    <property type="project" value="UniProtKB-SubCell"/>
</dbReference>
<evidence type="ECO:0000256" key="7">
    <source>
        <dbReference type="SAM" id="SignalP"/>
    </source>
</evidence>
<evidence type="ECO:0000313" key="9">
    <source>
        <dbReference type="EMBL" id="GMN28766.1"/>
    </source>
</evidence>
<comment type="subcellular location">
    <subcellularLocation>
        <location evidence="1">Vacuole</location>
    </subcellularLocation>
</comment>
<reference evidence="9" key="1">
    <citation type="submission" date="2023-07" db="EMBL/GenBank/DDBJ databases">
        <title>draft genome sequence of fig (Ficus carica).</title>
        <authorList>
            <person name="Takahashi T."/>
            <person name="Nishimura K."/>
        </authorList>
    </citation>
    <scope>NUCLEOTIDE SEQUENCE</scope>
</reference>
<evidence type="ECO:0000256" key="2">
    <source>
        <dbReference type="ARBA" id="ARBA00009191"/>
    </source>
</evidence>
<evidence type="ECO:0000256" key="3">
    <source>
        <dbReference type="ARBA" id="ARBA00022553"/>
    </source>
</evidence>
<keyword evidence="10" id="KW-1185">Reference proteome</keyword>
<keyword evidence="3" id="KW-0597">Phosphoprotein</keyword>
<evidence type="ECO:0000313" key="10">
    <source>
        <dbReference type="Proteomes" id="UP001187192"/>
    </source>
</evidence>
<keyword evidence="5" id="KW-0325">Glycoprotein</keyword>
<comment type="caution">
    <text evidence="9">The sequence shown here is derived from an EMBL/GenBank/DDBJ whole genome shotgun (WGS) entry which is preliminary data.</text>
</comment>
<keyword evidence="7" id="KW-0732">Signal</keyword>
<evidence type="ECO:0000256" key="4">
    <source>
        <dbReference type="ARBA" id="ARBA00022554"/>
    </source>
</evidence>
<dbReference type="InterPro" id="IPR018119">
    <property type="entry name" value="Strictosidine_synth_cons-reg"/>
</dbReference>
<dbReference type="EMBL" id="BTGU01000002">
    <property type="protein sequence ID" value="GMN28766.1"/>
    <property type="molecule type" value="Genomic_DNA"/>
</dbReference>
<dbReference type="Proteomes" id="UP001187192">
    <property type="component" value="Unassembled WGS sequence"/>
</dbReference>
<sequence>MVHQFHVFLMVAAILYKPHSGEPSQHSVHSLSRLPSTTPHQPTQNDPILPWELVGLTLLEGPEDVANHSSSKLIYTGCGDRWIKRVTVNESGVDTVVKKGVNTGGRPLGIAFGRHNEVIVADPQKLMDSVDVAKDGVIYFTEASYKYSLNNFFMDIVEGKPHGRLWSYDPTTKKTKLPPRNLYFAHGLAVSPDQNSVVFCETTKMRCRKHYIRGEKKGSVYDFIDLPGFPDDIRYDVQGHYWISLS</sequence>
<dbReference type="SUPFAM" id="SSF63829">
    <property type="entry name" value="Calcium-dependent phosphotriesterase"/>
    <property type="match status" value="1"/>
</dbReference>
<feature type="chain" id="PRO_5041700939" description="Strictosidine synthase conserved region domain-containing protein" evidence="7">
    <location>
        <begin position="22"/>
        <end position="246"/>
    </location>
</feature>
<dbReference type="InterPro" id="IPR011042">
    <property type="entry name" value="6-blade_b-propeller_TolB-like"/>
</dbReference>
<dbReference type="Gene3D" id="2.120.10.30">
    <property type="entry name" value="TolB, C-terminal domain"/>
    <property type="match status" value="1"/>
</dbReference>
<dbReference type="Pfam" id="PF03088">
    <property type="entry name" value="Str_synth"/>
    <property type="match status" value="1"/>
</dbReference>
<feature type="region of interest" description="Disordered" evidence="6">
    <location>
        <begin position="25"/>
        <end position="46"/>
    </location>
</feature>
<evidence type="ECO:0000256" key="6">
    <source>
        <dbReference type="SAM" id="MobiDB-lite"/>
    </source>
</evidence>
<feature type="signal peptide" evidence="7">
    <location>
        <begin position="1"/>
        <end position="21"/>
    </location>
</feature>
<evidence type="ECO:0000256" key="1">
    <source>
        <dbReference type="ARBA" id="ARBA00004116"/>
    </source>
</evidence>
<name>A0AA88CSS9_FICCA</name>
<gene>
    <name evidence="9" type="ORF">TIFTF001_002177</name>
</gene>
<feature type="domain" description="Strictosidine synthase conserved region" evidence="8">
    <location>
        <begin position="128"/>
        <end position="214"/>
    </location>
</feature>
<accession>A0AA88CSS9</accession>
<keyword evidence="4" id="KW-0926">Vacuole</keyword>
<organism evidence="9 10">
    <name type="scientific">Ficus carica</name>
    <name type="common">Common fig</name>
    <dbReference type="NCBI Taxonomy" id="3494"/>
    <lineage>
        <taxon>Eukaryota</taxon>
        <taxon>Viridiplantae</taxon>
        <taxon>Streptophyta</taxon>
        <taxon>Embryophyta</taxon>
        <taxon>Tracheophyta</taxon>
        <taxon>Spermatophyta</taxon>
        <taxon>Magnoliopsida</taxon>
        <taxon>eudicotyledons</taxon>
        <taxon>Gunneridae</taxon>
        <taxon>Pentapetalae</taxon>
        <taxon>rosids</taxon>
        <taxon>fabids</taxon>
        <taxon>Rosales</taxon>
        <taxon>Moraceae</taxon>
        <taxon>Ficeae</taxon>
        <taxon>Ficus</taxon>
    </lineage>
</organism>
<dbReference type="PANTHER" id="PTHR10426">
    <property type="entry name" value="STRICTOSIDINE SYNTHASE-RELATED"/>
    <property type="match status" value="1"/>
</dbReference>
<evidence type="ECO:0000256" key="5">
    <source>
        <dbReference type="ARBA" id="ARBA00023180"/>
    </source>
</evidence>
<protein>
    <recommendedName>
        <fullName evidence="8">Strictosidine synthase conserved region domain-containing protein</fullName>
    </recommendedName>
</protein>
<evidence type="ECO:0000259" key="8">
    <source>
        <dbReference type="Pfam" id="PF03088"/>
    </source>
</evidence>
<comment type="similarity">
    <text evidence="2">Belongs to the strictosidine synthase family.</text>
</comment>
<dbReference type="AlphaFoldDB" id="A0AA88CSS9"/>